<dbReference type="GO" id="GO:0010411">
    <property type="term" value="P:xyloglucan metabolic process"/>
    <property type="evidence" value="ECO:0007669"/>
    <property type="project" value="TreeGrafter"/>
</dbReference>
<evidence type="ECO:0000256" key="4">
    <source>
        <dbReference type="ARBA" id="ARBA00023295"/>
    </source>
</evidence>
<evidence type="ECO:0000256" key="7">
    <source>
        <dbReference type="SAM" id="SignalP"/>
    </source>
</evidence>
<evidence type="ECO:0000256" key="2">
    <source>
        <dbReference type="ARBA" id="ARBA00022801"/>
    </source>
</evidence>
<keyword evidence="1 7" id="KW-0732">Signal</keyword>
<keyword evidence="3" id="KW-0119">Carbohydrate metabolism</keyword>
<gene>
    <name evidence="8" type="ORF">C8F04DRAFT_1339256</name>
</gene>
<evidence type="ECO:0000256" key="6">
    <source>
        <dbReference type="ARBA" id="ARBA00037986"/>
    </source>
</evidence>
<keyword evidence="5" id="KW-0624">Polysaccharide degradation</keyword>
<dbReference type="CDD" id="cd15482">
    <property type="entry name" value="Sialidase_non-viral"/>
    <property type="match status" value="1"/>
</dbReference>
<organism evidence="8 9">
    <name type="scientific">Mycena alexandri</name>
    <dbReference type="NCBI Taxonomy" id="1745969"/>
    <lineage>
        <taxon>Eukaryota</taxon>
        <taxon>Fungi</taxon>
        <taxon>Dikarya</taxon>
        <taxon>Basidiomycota</taxon>
        <taxon>Agaricomycotina</taxon>
        <taxon>Agaricomycetes</taxon>
        <taxon>Agaricomycetidae</taxon>
        <taxon>Agaricales</taxon>
        <taxon>Marasmiineae</taxon>
        <taxon>Mycenaceae</taxon>
        <taxon>Mycena</taxon>
    </lineage>
</organism>
<dbReference type="PANTHER" id="PTHR43739">
    <property type="entry name" value="XYLOGLUCANASE (EUROFUNG)"/>
    <property type="match status" value="1"/>
</dbReference>
<dbReference type="GO" id="GO:0000272">
    <property type="term" value="P:polysaccharide catabolic process"/>
    <property type="evidence" value="ECO:0007669"/>
    <property type="project" value="UniProtKB-KW"/>
</dbReference>
<feature type="signal peptide" evidence="7">
    <location>
        <begin position="1"/>
        <end position="24"/>
    </location>
</feature>
<name>A0AAD6RY70_9AGAR</name>
<protein>
    <submittedName>
        <fullName evidence="8">Oligoxyloglucan-reducing end-specific xyloglucanase</fullName>
    </submittedName>
</protein>
<reference evidence="8" key="1">
    <citation type="submission" date="2023-03" db="EMBL/GenBank/DDBJ databases">
        <title>Massive genome expansion in bonnet fungi (Mycena s.s.) driven by repeated elements and novel gene families across ecological guilds.</title>
        <authorList>
            <consortium name="Lawrence Berkeley National Laboratory"/>
            <person name="Harder C.B."/>
            <person name="Miyauchi S."/>
            <person name="Viragh M."/>
            <person name="Kuo A."/>
            <person name="Thoen E."/>
            <person name="Andreopoulos B."/>
            <person name="Lu D."/>
            <person name="Skrede I."/>
            <person name="Drula E."/>
            <person name="Henrissat B."/>
            <person name="Morin E."/>
            <person name="Kohler A."/>
            <person name="Barry K."/>
            <person name="LaButti K."/>
            <person name="Morin E."/>
            <person name="Salamov A."/>
            <person name="Lipzen A."/>
            <person name="Mereny Z."/>
            <person name="Hegedus B."/>
            <person name="Baldrian P."/>
            <person name="Stursova M."/>
            <person name="Weitz H."/>
            <person name="Taylor A."/>
            <person name="Grigoriev I.V."/>
            <person name="Nagy L.G."/>
            <person name="Martin F."/>
            <person name="Kauserud H."/>
        </authorList>
    </citation>
    <scope>NUCLEOTIDE SEQUENCE</scope>
    <source>
        <strain evidence="8">CBHHK200</strain>
    </source>
</reference>
<comment type="similarity">
    <text evidence="6">Belongs to the glycosyl hydrolase 74 family.</text>
</comment>
<keyword evidence="2" id="KW-0378">Hydrolase</keyword>
<evidence type="ECO:0000256" key="5">
    <source>
        <dbReference type="ARBA" id="ARBA00023326"/>
    </source>
</evidence>
<dbReference type="GO" id="GO:0016798">
    <property type="term" value="F:hydrolase activity, acting on glycosyl bonds"/>
    <property type="evidence" value="ECO:0007669"/>
    <property type="project" value="UniProtKB-KW"/>
</dbReference>
<evidence type="ECO:0000256" key="1">
    <source>
        <dbReference type="ARBA" id="ARBA00022729"/>
    </source>
</evidence>
<evidence type="ECO:0000313" key="8">
    <source>
        <dbReference type="EMBL" id="KAJ7017013.1"/>
    </source>
</evidence>
<proteinExistence type="inferred from homology"/>
<dbReference type="Gene3D" id="2.130.10.10">
    <property type="entry name" value="YVTN repeat-like/Quinoprotein amine dehydrogenase"/>
    <property type="match status" value="2"/>
</dbReference>
<evidence type="ECO:0000256" key="3">
    <source>
        <dbReference type="ARBA" id="ARBA00023277"/>
    </source>
</evidence>
<keyword evidence="4" id="KW-0326">Glycosidase</keyword>
<dbReference type="Proteomes" id="UP001218188">
    <property type="component" value="Unassembled WGS sequence"/>
</dbReference>
<dbReference type="InterPro" id="IPR015943">
    <property type="entry name" value="WD40/YVTN_repeat-like_dom_sf"/>
</dbReference>
<dbReference type="InterPro" id="IPR052025">
    <property type="entry name" value="Xyloglucanase_GH74"/>
</dbReference>
<dbReference type="AlphaFoldDB" id="A0AAD6RY70"/>
<feature type="chain" id="PRO_5042268217" evidence="7">
    <location>
        <begin position="25"/>
        <end position="813"/>
    </location>
</feature>
<accession>A0AAD6RY70</accession>
<dbReference type="SUPFAM" id="SSF110296">
    <property type="entry name" value="Oligoxyloglucan reducing end-specific cellobiohydrolase"/>
    <property type="match status" value="2"/>
</dbReference>
<dbReference type="EMBL" id="JARJCM010000443">
    <property type="protein sequence ID" value="KAJ7017013.1"/>
    <property type="molecule type" value="Genomic_DNA"/>
</dbReference>
<dbReference type="PANTHER" id="PTHR43739:SF2">
    <property type="entry name" value="OLIGOXYLOGLUCAN-REDUCING END-SPECIFIC XYLOGLUCANASE-RELATED"/>
    <property type="match status" value="1"/>
</dbReference>
<keyword evidence="9" id="KW-1185">Reference proteome</keyword>
<sequence length="813" mass="87003">MVRFSRKKLTLWAATTSFLPCIYAATQSLPYEFDAVAITGGGYITGIIAHPTEANLLYTRTDIGSAYRWDQKLDKWIPLTDFISFVDSNLLGTETFALDPTDPNRLYLAQGRYLTSNNSAFFVSDDQGSSFEIYPAPFPLGSNELGRNNGERLAVNPFNTDELWIGTRTEGLWKSTDRAKSWTNVTSESFPNAFANTIGIVSVIFDPRHEGTIYVSACVPNGIYVTHDGGTTWSNLPGQPQTWDDATLVTGEPALSTGPQPMKVALAANGVLYVTYADYPGPYGAQYGEVWKFNVSSEVWTNITPGRNNNSSPAPFTPQAWPPGGYCGLSLDAKDPETLVVITLDRDPGPALDSMYLTHDGGLTWKDVSHLSTPANDTATGYWGHPIREAALKDGTLVPWLSFDWSRLWGGYGAPSPVEGLAKFGWWMTAVQIDPFNPDHLLYGTGATIWATDELSRIDSNKAPAWYIQAQGIEETDILAAVSPTGGDAHLLSGIGDIMGMKHTNLNDPQPMFGLPTFSNLDSIDFGGQAPNVVARTGACGVNYTGGCAQAAYSTDGADTWALFANCAPGVNWTVDTTGVLAVDASGKHVVWSTLFTSHATAGQTGPWATSDFGETWTAPSGGLDTQTPNLSADRVQPATFYSFTNGVWYISVDGGVSYKASQGTKIGLPAAARGAVPVVNFARAGEIWLPLGDLGLYHSTDFGATWTALPGELSISFFTVGAPREADSTVPALFLWGTITSRGTDGLYRSDDGGETWVRVNDDEHQYGGPNLIVGDPRVYGRVFIGTAGRGIVVADLAGAHATINVPGTGGV</sequence>
<evidence type="ECO:0000313" key="9">
    <source>
        <dbReference type="Proteomes" id="UP001218188"/>
    </source>
</evidence>
<comment type="caution">
    <text evidence="8">The sequence shown here is derived from an EMBL/GenBank/DDBJ whole genome shotgun (WGS) entry which is preliminary data.</text>
</comment>